<dbReference type="InterPro" id="IPR029498">
    <property type="entry name" value="HeLo_dom"/>
</dbReference>
<proteinExistence type="predicted"/>
<dbReference type="AlphaFoldDB" id="A0A4Q4MAE5"/>
<dbReference type="Gene3D" id="1.20.120.1020">
    <property type="entry name" value="Prion-inhibition and propagation, HeLo domain"/>
    <property type="match status" value="1"/>
</dbReference>
<comment type="caution">
    <text evidence="3">The sequence shown here is derived from an EMBL/GenBank/DDBJ whole genome shotgun (WGS) entry which is preliminary data.</text>
</comment>
<reference evidence="4" key="1">
    <citation type="journal article" date="2019" name="bioRxiv">
        <title>Genomics, evolutionary history and diagnostics of the Alternaria alternata species group including apple and Asian pear pathotypes.</title>
        <authorList>
            <person name="Armitage A.D."/>
            <person name="Cockerton H.M."/>
            <person name="Sreenivasaprasad S."/>
            <person name="Woodhall J.W."/>
            <person name="Lane C.R."/>
            <person name="Harrison R.J."/>
            <person name="Clarkson J.P."/>
        </authorList>
    </citation>
    <scope>NUCLEOTIDE SEQUENCE [LARGE SCALE GENOMIC DNA]</scope>
    <source>
        <strain evidence="4">FERA 1082</strain>
    </source>
</reference>
<dbReference type="PANTHER" id="PTHR37542">
    <property type="entry name" value="HELO DOMAIN-CONTAINING PROTEIN-RELATED"/>
    <property type="match status" value="1"/>
</dbReference>
<keyword evidence="1" id="KW-0732">Signal</keyword>
<evidence type="ECO:0000256" key="1">
    <source>
        <dbReference type="SAM" id="SignalP"/>
    </source>
</evidence>
<feature type="signal peptide" evidence="1">
    <location>
        <begin position="1"/>
        <end position="23"/>
    </location>
</feature>
<protein>
    <recommendedName>
        <fullName evidence="2">Prion-inhibition and propagation HeLo domain-containing protein</fullName>
    </recommendedName>
</protein>
<accession>A0A4Q4MAE5</accession>
<sequence length="133" mass="14818">MEPVSLTLGAVSLAGLFSLCIQCFDLVEIGRKTSVDYEIMVVKLSIEKRRLMIWGEAVGILRPDQDRDPLLDDLETRKLVERILSNVQRLFDETQNLKSKYGLEKTSSTQNSPKAIVQGSAVCSLSFESSPLV</sequence>
<feature type="chain" id="PRO_5020598517" description="Prion-inhibition and propagation HeLo domain-containing protein" evidence="1">
    <location>
        <begin position="24"/>
        <end position="133"/>
    </location>
</feature>
<dbReference type="Pfam" id="PF14479">
    <property type="entry name" value="HeLo"/>
    <property type="match status" value="1"/>
</dbReference>
<gene>
    <name evidence="3" type="ORF">AA0114_g8966</name>
</gene>
<dbReference type="Proteomes" id="UP000292402">
    <property type="component" value="Unassembled WGS sequence"/>
</dbReference>
<feature type="domain" description="Prion-inhibition and propagation HeLo" evidence="2">
    <location>
        <begin position="6"/>
        <end position="112"/>
    </location>
</feature>
<name>A0A4Q4MAE5_9PLEO</name>
<evidence type="ECO:0000259" key="2">
    <source>
        <dbReference type="Pfam" id="PF14479"/>
    </source>
</evidence>
<organism evidence="3 4">
    <name type="scientific">Alternaria tenuissima</name>
    <dbReference type="NCBI Taxonomy" id="119927"/>
    <lineage>
        <taxon>Eukaryota</taxon>
        <taxon>Fungi</taxon>
        <taxon>Dikarya</taxon>
        <taxon>Ascomycota</taxon>
        <taxon>Pezizomycotina</taxon>
        <taxon>Dothideomycetes</taxon>
        <taxon>Pleosporomycetidae</taxon>
        <taxon>Pleosporales</taxon>
        <taxon>Pleosporineae</taxon>
        <taxon>Pleosporaceae</taxon>
        <taxon>Alternaria</taxon>
        <taxon>Alternaria sect. Alternaria</taxon>
        <taxon>Alternaria alternata complex</taxon>
    </lineage>
</organism>
<dbReference type="InterPro" id="IPR038305">
    <property type="entry name" value="HeLo_sf"/>
</dbReference>
<dbReference type="EMBL" id="PDXA01000033">
    <property type="protein sequence ID" value="RYN45548.1"/>
    <property type="molecule type" value="Genomic_DNA"/>
</dbReference>
<evidence type="ECO:0000313" key="3">
    <source>
        <dbReference type="EMBL" id="RYN45548.1"/>
    </source>
</evidence>
<evidence type="ECO:0000313" key="4">
    <source>
        <dbReference type="Proteomes" id="UP000292402"/>
    </source>
</evidence>